<dbReference type="InterPro" id="IPR045035">
    <property type="entry name" value="YSL-like"/>
</dbReference>
<dbReference type="InterPro" id="IPR004813">
    <property type="entry name" value="OPT"/>
</dbReference>
<keyword evidence="6 7" id="KW-0472">Membrane</keyword>
<evidence type="ECO:0000313" key="9">
    <source>
        <dbReference type="Proteomes" id="UP001054889"/>
    </source>
</evidence>
<dbReference type="EMBL" id="BQKI01000012">
    <property type="protein sequence ID" value="GJN06576.1"/>
    <property type="molecule type" value="Genomic_DNA"/>
</dbReference>
<evidence type="ECO:0000256" key="1">
    <source>
        <dbReference type="ARBA" id="ARBA00004141"/>
    </source>
</evidence>
<evidence type="ECO:0000256" key="5">
    <source>
        <dbReference type="ARBA" id="ARBA00022989"/>
    </source>
</evidence>
<dbReference type="Proteomes" id="UP001054889">
    <property type="component" value="Unassembled WGS sequence"/>
</dbReference>
<feature type="transmembrane region" description="Helical" evidence="7">
    <location>
        <begin position="326"/>
        <end position="343"/>
    </location>
</feature>
<evidence type="ECO:0000256" key="6">
    <source>
        <dbReference type="ARBA" id="ARBA00023136"/>
    </source>
</evidence>
<keyword evidence="5 7" id="KW-1133">Transmembrane helix</keyword>
<evidence type="ECO:0000256" key="3">
    <source>
        <dbReference type="ARBA" id="ARBA00022448"/>
    </source>
</evidence>
<reference evidence="8" key="1">
    <citation type="journal article" date="2018" name="DNA Res.">
        <title>Multiple hybrid de novo genome assembly of finger millet, an orphan allotetraploid crop.</title>
        <authorList>
            <person name="Hatakeyama M."/>
            <person name="Aluri S."/>
            <person name="Balachadran M.T."/>
            <person name="Sivarajan S.R."/>
            <person name="Patrignani A."/>
            <person name="Gruter S."/>
            <person name="Poveda L."/>
            <person name="Shimizu-Inatsugi R."/>
            <person name="Baeten J."/>
            <person name="Francoijs K.J."/>
            <person name="Nataraja K.N."/>
            <person name="Reddy Y.A.N."/>
            <person name="Phadnis S."/>
            <person name="Ravikumar R.L."/>
            <person name="Schlapbach R."/>
            <person name="Sreeman S.M."/>
            <person name="Shimizu K.K."/>
        </authorList>
    </citation>
    <scope>NUCLEOTIDE SEQUENCE</scope>
</reference>
<feature type="transmembrane region" description="Helical" evidence="7">
    <location>
        <begin position="245"/>
        <end position="265"/>
    </location>
</feature>
<feature type="transmembrane region" description="Helical" evidence="7">
    <location>
        <begin position="300"/>
        <end position="319"/>
    </location>
</feature>
<dbReference type="GO" id="GO:0035673">
    <property type="term" value="F:oligopeptide transmembrane transporter activity"/>
    <property type="evidence" value="ECO:0007669"/>
    <property type="project" value="InterPro"/>
</dbReference>
<feature type="transmembrane region" description="Helical" evidence="7">
    <location>
        <begin position="142"/>
        <end position="163"/>
    </location>
</feature>
<evidence type="ECO:0000256" key="7">
    <source>
        <dbReference type="SAM" id="Phobius"/>
    </source>
</evidence>
<dbReference type="PANTHER" id="PTHR31645">
    <property type="entry name" value="OLIGOPEPTIDE TRANSPORTER YGL114W-RELATED"/>
    <property type="match status" value="1"/>
</dbReference>
<name>A0AAV5D8J3_ELECO</name>
<keyword evidence="4 7" id="KW-0812">Transmembrane</keyword>
<evidence type="ECO:0000313" key="8">
    <source>
        <dbReference type="EMBL" id="GJN06576.1"/>
    </source>
</evidence>
<comment type="similarity">
    <text evidence="2">Belongs to the YSL (TC 2.A.67.2) family.</text>
</comment>
<feature type="transmembrane region" description="Helical" evidence="7">
    <location>
        <begin position="363"/>
        <end position="384"/>
    </location>
</feature>
<keyword evidence="9" id="KW-1185">Reference proteome</keyword>
<comment type="subcellular location">
    <subcellularLocation>
        <location evidence="1">Membrane</location>
        <topology evidence="1">Multi-pass membrane protein</topology>
    </subcellularLocation>
</comment>
<evidence type="ECO:0000256" key="2">
    <source>
        <dbReference type="ARBA" id="ARBA00010276"/>
    </source>
</evidence>
<accession>A0AAV5D8J3</accession>
<gene>
    <name evidence="8" type="primary">ga24319</name>
    <name evidence="8" type="ORF">PR202_ga24319</name>
</gene>
<dbReference type="PANTHER" id="PTHR31645:SF83">
    <property type="entry name" value="METAL-NICOTIANAMINE TRANSPORTER YSL1-RELATED"/>
    <property type="match status" value="1"/>
</dbReference>
<comment type="caution">
    <text evidence="8">The sequence shown here is derived from an EMBL/GenBank/DDBJ whole genome shotgun (WGS) entry which is preliminary data.</text>
</comment>
<keyword evidence="3" id="KW-0813">Transport</keyword>
<organism evidence="8 9">
    <name type="scientific">Eleusine coracana subsp. coracana</name>
    <dbReference type="NCBI Taxonomy" id="191504"/>
    <lineage>
        <taxon>Eukaryota</taxon>
        <taxon>Viridiplantae</taxon>
        <taxon>Streptophyta</taxon>
        <taxon>Embryophyta</taxon>
        <taxon>Tracheophyta</taxon>
        <taxon>Spermatophyta</taxon>
        <taxon>Magnoliopsida</taxon>
        <taxon>Liliopsida</taxon>
        <taxon>Poales</taxon>
        <taxon>Poaceae</taxon>
        <taxon>PACMAD clade</taxon>
        <taxon>Chloridoideae</taxon>
        <taxon>Cynodonteae</taxon>
        <taxon>Eleusininae</taxon>
        <taxon>Eleusine</taxon>
    </lineage>
</organism>
<dbReference type="AlphaFoldDB" id="A0AAV5D8J3"/>
<reference evidence="8" key="2">
    <citation type="submission" date="2021-12" db="EMBL/GenBank/DDBJ databases">
        <title>Resequencing data analysis of finger millet.</title>
        <authorList>
            <person name="Hatakeyama M."/>
            <person name="Aluri S."/>
            <person name="Balachadran M.T."/>
            <person name="Sivarajan S.R."/>
            <person name="Poveda L."/>
            <person name="Shimizu-Inatsugi R."/>
            <person name="Schlapbach R."/>
            <person name="Sreeman S.M."/>
            <person name="Shimizu K.K."/>
        </authorList>
    </citation>
    <scope>NUCLEOTIDE SEQUENCE</scope>
</reference>
<evidence type="ECO:0000256" key="4">
    <source>
        <dbReference type="ARBA" id="ARBA00022692"/>
    </source>
</evidence>
<feature type="transmembrane region" description="Helical" evidence="7">
    <location>
        <begin position="26"/>
        <end position="45"/>
    </location>
</feature>
<dbReference type="Pfam" id="PF03169">
    <property type="entry name" value="OPT"/>
    <property type="match status" value="1"/>
</dbReference>
<sequence length="446" mass="48067">MTETVAKSIGDTGTGKDVGTVHPWKVMAFLFLTSFSGLFCTLPLTKIMILDYKLMYPTGSAIAGIVNSFHTPKGAATAKLQLRALVKALVGSFIWDSFQWVYTGGDGCGFQDFPLFGLNAYKQRFYFDFSPSLVGVGMICPYIINFSLLLGAVVSSGIIWPLLKKKQGEWFTDPSPSSFRGINGYKVPMGVSLVLGDSLFQLIVVSVKAGRHLFLQQQNQSSDDDQQSCSYDDRRRMQSFESENLPIHFAVAGYVILAAISTAFVTRIFPQIRYHHVALCYALAPPLAFCNSYAAGLTDWALGTVYAKLAIFIFGAWVGKAAGGEIAGLAACGVVLVVIGNSAELMQDFRTAYLTLTSPRSMFASQVIGTTLGCLVNPFLFAGFQRIVGKDHLGEAGTLYAAPMAIAFRGIAALSVQGIKALPKTLHSPMCTLLLPSPCASTASPR</sequence>
<dbReference type="NCBIfam" id="TIGR00728">
    <property type="entry name" value="OPT_sfam"/>
    <property type="match status" value="1"/>
</dbReference>
<protein>
    <submittedName>
        <fullName evidence="8">Uncharacterized protein</fullName>
    </submittedName>
</protein>
<dbReference type="GO" id="GO:0016020">
    <property type="term" value="C:membrane"/>
    <property type="evidence" value="ECO:0007669"/>
    <property type="project" value="UniProtKB-SubCell"/>
</dbReference>
<proteinExistence type="inferred from homology"/>